<gene>
    <name evidence="1" type="ORF">B0T24DRAFT_596681</name>
</gene>
<reference evidence="1" key="1">
    <citation type="journal article" date="2023" name="Mol. Phylogenet. Evol.">
        <title>Genome-scale phylogeny and comparative genomics of the fungal order Sordariales.</title>
        <authorList>
            <person name="Hensen N."/>
            <person name="Bonometti L."/>
            <person name="Westerberg I."/>
            <person name="Brannstrom I.O."/>
            <person name="Guillou S."/>
            <person name="Cros-Aarteil S."/>
            <person name="Calhoun S."/>
            <person name="Haridas S."/>
            <person name="Kuo A."/>
            <person name="Mondo S."/>
            <person name="Pangilinan J."/>
            <person name="Riley R."/>
            <person name="LaButti K."/>
            <person name="Andreopoulos B."/>
            <person name="Lipzen A."/>
            <person name="Chen C."/>
            <person name="Yan M."/>
            <person name="Daum C."/>
            <person name="Ng V."/>
            <person name="Clum A."/>
            <person name="Steindorff A."/>
            <person name="Ohm R.A."/>
            <person name="Martin F."/>
            <person name="Silar P."/>
            <person name="Natvig D.O."/>
            <person name="Lalanne C."/>
            <person name="Gautier V."/>
            <person name="Ament-Velasquez S.L."/>
            <person name="Kruys A."/>
            <person name="Hutchinson M.I."/>
            <person name="Powell A.J."/>
            <person name="Barry K."/>
            <person name="Miller A.N."/>
            <person name="Grigoriev I.V."/>
            <person name="Debuchy R."/>
            <person name="Gladieux P."/>
            <person name="Hiltunen Thoren M."/>
            <person name="Johannesson H."/>
        </authorList>
    </citation>
    <scope>NUCLEOTIDE SEQUENCE</scope>
    <source>
        <strain evidence="1">CBS 958.72</strain>
    </source>
</reference>
<evidence type="ECO:0000313" key="1">
    <source>
        <dbReference type="EMBL" id="KAK3366781.1"/>
    </source>
</evidence>
<protein>
    <submittedName>
        <fullName evidence="1">Uncharacterized protein</fullName>
    </submittedName>
</protein>
<reference evidence="1" key="2">
    <citation type="submission" date="2023-06" db="EMBL/GenBank/DDBJ databases">
        <authorList>
            <consortium name="Lawrence Berkeley National Laboratory"/>
            <person name="Haridas S."/>
            <person name="Hensen N."/>
            <person name="Bonometti L."/>
            <person name="Westerberg I."/>
            <person name="Brannstrom I.O."/>
            <person name="Guillou S."/>
            <person name="Cros-Aarteil S."/>
            <person name="Calhoun S."/>
            <person name="Kuo A."/>
            <person name="Mondo S."/>
            <person name="Pangilinan J."/>
            <person name="Riley R."/>
            <person name="Labutti K."/>
            <person name="Andreopoulos B."/>
            <person name="Lipzen A."/>
            <person name="Chen C."/>
            <person name="Yanf M."/>
            <person name="Daum C."/>
            <person name="Ng V."/>
            <person name="Clum A."/>
            <person name="Steindorff A."/>
            <person name="Ohm R."/>
            <person name="Martin F."/>
            <person name="Silar P."/>
            <person name="Natvig D."/>
            <person name="Lalanne C."/>
            <person name="Gautier V."/>
            <person name="Ament-Velasquez S.L."/>
            <person name="Kruys A."/>
            <person name="Hutchinson M.I."/>
            <person name="Powell A.J."/>
            <person name="Barry K."/>
            <person name="Miller A.N."/>
            <person name="Grigoriev I.V."/>
            <person name="Debuchy R."/>
            <person name="Gladieux P."/>
            <person name="Thoren M.H."/>
            <person name="Johannesson H."/>
        </authorList>
    </citation>
    <scope>NUCLEOTIDE SEQUENCE</scope>
    <source>
        <strain evidence="1">CBS 958.72</strain>
    </source>
</reference>
<name>A0AAE0K005_9PEZI</name>
<organism evidence="1 2">
    <name type="scientific">Lasiosphaeria ovina</name>
    <dbReference type="NCBI Taxonomy" id="92902"/>
    <lineage>
        <taxon>Eukaryota</taxon>
        <taxon>Fungi</taxon>
        <taxon>Dikarya</taxon>
        <taxon>Ascomycota</taxon>
        <taxon>Pezizomycotina</taxon>
        <taxon>Sordariomycetes</taxon>
        <taxon>Sordariomycetidae</taxon>
        <taxon>Sordariales</taxon>
        <taxon>Lasiosphaeriaceae</taxon>
        <taxon>Lasiosphaeria</taxon>
    </lineage>
</organism>
<dbReference type="AlphaFoldDB" id="A0AAE0K005"/>
<evidence type="ECO:0000313" key="2">
    <source>
        <dbReference type="Proteomes" id="UP001287356"/>
    </source>
</evidence>
<proteinExistence type="predicted"/>
<keyword evidence="2" id="KW-1185">Reference proteome</keyword>
<comment type="caution">
    <text evidence="1">The sequence shown here is derived from an EMBL/GenBank/DDBJ whole genome shotgun (WGS) entry which is preliminary data.</text>
</comment>
<sequence>MGLLARSNHRRRRPQNRVHRNRWIKVSEALDPFRFAVVAGRDPKRGAASGKIIETSPTSIFDLYWALRDRCKPVSRFDLVAFEPGDLWSAELIYLGGARSTTRHLAVPRTCRRHLRQHRPYGPITRHAAAWAAVPAVFAEIRVQLVSGAIVAQQNVANASHAIITPDGARKTW</sequence>
<accession>A0AAE0K005</accession>
<dbReference type="EMBL" id="JAULSN010000007">
    <property type="protein sequence ID" value="KAK3366781.1"/>
    <property type="molecule type" value="Genomic_DNA"/>
</dbReference>
<dbReference type="Proteomes" id="UP001287356">
    <property type="component" value="Unassembled WGS sequence"/>
</dbReference>